<keyword evidence="1 3" id="KW-0812">Transmembrane</keyword>
<dbReference type="Gene3D" id="3.30.70.1430">
    <property type="entry name" value="Multidrug efflux transporter AcrB pore domain"/>
    <property type="match status" value="1"/>
</dbReference>
<dbReference type="Proteomes" id="UP000345637">
    <property type="component" value="Unassembled WGS sequence"/>
</dbReference>
<reference evidence="4 5" key="1">
    <citation type="submission" date="2019-03" db="EMBL/GenBank/DDBJ databases">
        <authorList>
            <consortium name="Pathogen Informatics"/>
        </authorList>
    </citation>
    <scope>NUCLEOTIDE SEQUENCE [LARGE SCALE GENOMIC DNA]</scope>
    <source>
        <strain evidence="4 5">NCTC12998</strain>
    </source>
</reference>
<keyword evidence="3" id="KW-0472">Membrane</keyword>
<evidence type="ECO:0000313" key="4">
    <source>
        <dbReference type="EMBL" id="VFS57737.1"/>
    </source>
</evidence>
<proteinExistence type="predicted"/>
<gene>
    <name evidence="4" type="primary">mdtC_4</name>
    <name evidence="4" type="ORF">NCTC12998_00614</name>
</gene>
<evidence type="ECO:0000256" key="2">
    <source>
        <dbReference type="ARBA" id="ARBA00022989"/>
    </source>
</evidence>
<dbReference type="GO" id="GO:0005886">
    <property type="term" value="C:plasma membrane"/>
    <property type="evidence" value="ECO:0007669"/>
    <property type="project" value="TreeGrafter"/>
</dbReference>
<dbReference type="GO" id="GO:0042910">
    <property type="term" value="F:xenobiotic transmembrane transporter activity"/>
    <property type="evidence" value="ECO:0007669"/>
    <property type="project" value="TreeGrafter"/>
</dbReference>
<keyword evidence="2 3" id="KW-1133">Transmembrane helix</keyword>
<evidence type="ECO:0000313" key="5">
    <source>
        <dbReference type="Proteomes" id="UP000345637"/>
    </source>
</evidence>
<dbReference type="SUPFAM" id="SSF82693">
    <property type="entry name" value="Multidrug efflux transporter AcrB pore domain, PN1, PN2, PC1 and PC2 subdomains"/>
    <property type="match status" value="1"/>
</dbReference>
<dbReference type="PANTHER" id="PTHR32063:SF34">
    <property type="entry name" value="MULTIDRUG RESISTANCE PROTEIN MDTC"/>
    <property type="match status" value="1"/>
</dbReference>
<evidence type="ECO:0000256" key="1">
    <source>
        <dbReference type="ARBA" id="ARBA00022692"/>
    </source>
</evidence>
<evidence type="ECO:0000256" key="3">
    <source>
        <dbReference type="SAM" id="Phobius"/>
    </source>
</evidence>
<dbReference type="PANTHER" id="PTHR32063">
    <property type="match status" value="1"/>
</dbReference>
<feature type="transmembrane region" description="Helical" evidence="3">
    <location>
        <begin position="43"/>
        <end position="60"/>
    </location>
</feature>
<dbReference type="InterPro" id="IPR001036">
    <property type="entry name" value="Acrflvin-R"/>
</dbReference>
<name>A0A485A8E9_RAOPL</name>
<dbReference type="AlphaFoldDB" id="A0A485A8E9"/>
<dbReference type="EMBL" id="CAADJE010000010">
    <property type="protein sequence ID" value="VFS57737.1"/>
    <property type="molecule type" value="Genomic_DNA"/>
</dbReference>
<protein>
    <submittedName>
        <fullName evidence="4">Multidrug transporter MdtC</fullName>
    </submittedName>
</protein>
<accession>A0A485A8E9</accession>
<sequence length="159" mass="17592">MRLAAEERKPSEPTRNRGFGRLLVAVQGGYGKSLKWVLKHSRITGLVLLGTMALSVWLYISIPKTFFPEQDTGVLMGGIQADQSISFQAMRGKLQDFMQIIREDPAVDNVTGFTGGSRVNSGMMFINPPNLATSGMKRRSRLLTGCVKNWRKNQAPTCS</sequence>
<dbReference type="Pfam" id="PF00873">
    <property type="entry name" value="ACR_tran"/>
    <property type="match status" value="1"/>
</dbReference>
<organism evidence="4 5">
    <name type="scientific">Raoultella planticola</name>
    <name type="common">Klebsiella planticola</name>
    <dbReference type="NCBI Taxonomy" id="575"/>
    <lineage>
        <taxon>Bacteria</taxon>
        <taxon>Pseudomonadati</taxon>
        <taxon>Pseudomonadota</taxon>
        <taxon>Gammaproteobacteria</taxon>
        <taxon>Enterobacterales</taxon>
        <taxon>Enterobacteriaceae</taxon>
        <taxon>Klebsiella/Raoultella group</taxon>
        <taxon>Raoultella</taxon>
    </lineage>
</organism>
<dbReference type="Gene3D" id="1.20.1640.10">
    <property type="entry name" value="Multidrug efflux transporter AcrB transmembrane domain"/>
    <property type="match status" value="1"/>
</dbReference>